<evidence type="ECO:0000313" key="2">
    <source>
        <dbReference type="Proteomes" id="UP000299102"/>
    </source>
</evidence>
<keyword evidence="2" id="KW-1185">Reference proteome</keyword>
<proteinExistence type="predicted"/>
<reference evidence="1 2" key="1">
    <citation type="journal article" date="2019" name="Commun. Biol.">
        <title>The bagworm genome reveals a unique fibroin gene that provides high tensile strength.</title>
        <authorList>
            <person name="Kono N."/>
            <person name="Nakamura H."/>
            <person name="Ohtoshi R."/>
            <person name="Tomita M."/>
            <person name="Numata K."/>
            <person name="Arakawa K."/>
        </authorList>
    </citation>
    <scope>NUCLEOTIDE SEQUENCE [LARGE SCALE GENOMIC DNA]</scope>
</reference>
<dbReference type="EMBL" id="BGZK01001658">
    <property type="protein sequence ID" value="GBP84098.1"/>
    <property type="molecule type" value="Genomic_DNA"/>
</dbReference>
<evidence type="ECO:0000313" key="1">
    <source>
        <dbReference type="EMBL" id="GBP84098.1"/>
    </source>
</evidence>
<comment type="caution">
    <text evidence="1">The sequence shown here is derived from an EMBL/GenBank/DDBJ whole genome shotgun (WGS) entry which is preliminary data.</text>
</comment>
<dbReference type="AlphaFoldDB" id="A0A4C1Z895"/>
<gene>
    <name evidence="1" type="ORF">EVAR_63236_1</name>
</gene>
<name>A0A4C1Z895_EUMVA</name>
<protein>
    <submittedName>
        <fullName evidence="1">Uncharacterized protein</fullName>
    </submittedName>
</protein>
<organism evidence="1 2">
    <name type="scientific">Eumeta variegata</name>
    <name type="common">Bagworm moth</name>
    <name type="synonym">Eumeta japonica</name>
    <dbReference type="NCBI Taxonomy" id="151549"/>
    <lineage>
        <taxon>Eukaryota</taxon>
        <taxon>Metazoa</taxon>
        <taxon>Ecdysozoa</taxon>
        <taxon>Arthropoda</taxon>
        <taxon>Hexapoda</taxon>
        <taxon>Insecta</taxon>
        <taxon>Pterygota</taxon>
        <taxon>Neoptera</taxon>
        <taxon>Endopterygota</taxon>
        <taxon>Lepidoptera</taxon>
        <taxon>Glossata</taxon>
        <taxon>Ditrysia</taxon>
        <taxon>Tineoidea</taxon>
        <taxon>Psychidae</taxon>
        <taxon>Oiketicinae</taxon>
        <taxon>Eumeta</taxon>
    </lineage>
</organism>
<sequence>MKWLVDVSEAREICKDRTKLKSIVSAYPSGEIDRASSLRGHARALPHAIPLFRVDPTSLSRSSCAPWMRRDRRLIKRSASWEKKTAKRKLNQRRENSGF</sequence>
<dbReference type="Proteomes" id="UP000299102">
    <property type="component" value="Unassembled WGS sequence"/>
</dbReference>
<accession>A0A4C1Z895</accession>